<proteinExistence type="inferred from homology"/>
<dbReference type="GO" id="GO:0005737">
    <property type="term" value="C:cytoplasm"/>
    <property type="evidence" value="ECO:0007669"/>
    <property type="project" value="UniProtKB-SubCell"/>
</dbReference>
<evidence type="ECO:0000256" key="2">
    <source>
        <dbReference type="ARBA" id="ARBA00022723"/>
    </source>
</evidence>
<dbReference type="RefSeq" id="WP_056954670.1">
    <property type="nucleotide sequence ID" value="NZ_AZFK01000040.1"/>
</dbReference>
<dbReference type="AlphaFoldDB" id="A0A0R1UF50"/>
<dbReference type="Proteomes" id="UP000050816">
    <property type="component" value="Unassembled WGS sequence"/>
</dbReference>
<dbReference type="HAMAP" id="MF_00745">
    <property type="entry name" value="SprT_like"/>
    <property type="match status" value="1"/>
</dbReference>
<evidence type="ECO:0000256" key="1">
    <source>
        <dbReference type="ARBA" id="ARBA00022490"/>
    </source>
</evidence>
<dbReference type="EMBL" id="AZFK01000040">
    <property type="protein sequence ID" value="KRL89882.1"/>
    <property type="molecule type" value="Genomic_DNA"/>
</dbReference>
<organism evidence="6 7">
    <name type="scientific">Limosilactobacillus ingluviei DSM 15946</name>
    <dbReference type="NCBI Taxonomy" id="1423760"/>
    <lineage>
        <taxon>Bacteria</taxon>
        <taxon>Bacillati</taxon>
        <taxon>Bacillota</taxon>
        <taxon>Bacilli</taxon>
        <taxon>Lactobacillales</taxon>
        <taxon>Lactobacillaceae</taxon>
        <taxon>Limosilactobacillus</taxon>
    </lineage>
</organism>
<comment type="subcellular location">
    <subcellularLocation>
        <location evidence="4">Cytoplasm</location>
    </subcellularLocation>
</comment>
<reference evidence="6 7" key="1">
    <citation type="journal article" date="2015" name="Genome Announc.">
        <title>Expanding the biotechnology potential of lactobacilli through comparative genomics of 213 strains and associated genera.</title>
        <authorList>
            <person name="Sun Z."/>
            <person name="Harris H.M."/>
            <person name="McCann A."/>
            <person name="Guo C."/>
            <person name="Argimon S."/>
            <person name="Zhang W."/>
            <person name="Yang X."/>
            <person name="Jeffery I.B."/>
            <person name="Cooney J.C."/>
            <person name="Kagawa T.F."/>
            <person name="Liu W."/>
            <person name="Song Y."/>
            <person name="Salvetti E."/>
            <person name="Wrobel A."/>
            <person name="Rasinkangas P."/>
            <person name="Parkhill J."/>
            <person name="Rea M.C."/>
            <person name="O'Sullivan O."/>
            <person name="Ritari J."/>
            <person name="Douillard F.P."/>
            <person name="Paul Ross R."/>
            <person name="Yang R."/>
            <person name="Briner A.E."/>
            <person name="Felis G.E."/>
            <person name="de Vos W.M."/>
            <person name="Barrangou R."/>
            <person name="Klaenhammer T.R."/>
            <person name="Caufield P.W."/>
            <person name="Cui Y."/>
            <person name="Zhang H."/>
            <person name="O'Toole P.W."/>
        </authorList>
    </citation>
    <scope>NUCLEOTIDE SEQUENCE [LARGE SCALE GENOMIC DNA]</scope>
    <source>
        <strain evidence="6 7">DSM 15946</strain>
    </source>
</reference>
<gene>
    <name evidence="6" type="ORF">FC43_GL001472</name>
</gene>
<dbReference type="InterPro" id="IPR023524">
    <property type="entry name" value="Uncharacterised_SprT-like"/>
</dbReference>
<keyword evidence="2 4" id="KW-0479">Metal-binding</keyword>
<keyword evidence="3 4" id="KW-0862">Zinc</keyword>
<feature type="active site" evidence="4">
    <location>
        <position position="68"/>
    </location>
</feature>
<accession>A0A0R1UF50</accession>
<sequence>MTNQELLAYTQAWSLAAFQRPFRHQIYFNRRLKTTGGRYHLSDHHIDINPLMLEEFDLANLKRVVLHELCHYHLHLTGRGYQHRDQDFKQLLAAVGGARYAPRTSQRRRVQAQQRYCYQCQACGIRYWRKRRVNLARYRCGRCRGRLVLEKIEKTSR</sequence>
<name>A0A0R1UF50_9LACO</name>
<feature type="binding site" evidence="4">
    <location>
        <position position="71"/>
    </location>
    <ligand>
        <name>Zn(2+)</name>
        <dbReference type="ChEBI" id="CHEBI:29105"/>
    </ligand>
</feature>
<evidence type="ECO:0000313" key="6">
    <source>
        <dbReference type="EMBL" id="KRL89882.1"/>
    </source>
</evidence>
<dbReference type="InterPro" id="IPR006640">
    <property type="entry name" value="SprT-like_domain"/>
</dbReference>
<keyword evidence="1 4" id="KW-0963">Cytoplasm</keyword>
<dbReference type="GO" id="GO:0008270">
    <property type="term" value="F:zinc ion binding"/>
    <property type="evidence" value="ECO:0007669"/>
    <property type="project" value="UniProtKB-UniRule"/>
</dbReference>
<feature type="domain" description="SprT-like" evidence="5">
    <location>
        <begin position="4"/>
        <end position="150"/>
    </location>
</feature>
<dbReference type="PATRIC" id="fig|1423760.3.peg.1543"/>
<evidence type="ECO:0000313" key="7">
    <source>
        <dbReference type="Proteomes" id="UP000050816"/>
    </source>
</evidence>
<comment type="caution">
    <text evidence="6">The sequence shown here is derived from an EMBL/GenBank/DDBJ whole genome shotgun (WGS) entry which is preliminary data.</text>
</comment>
<feature type="binding site" evidence="4">
    <location>
        <position position="67"/>
    </location>
    <ligand>
        <name>Zn(2+)</name>
        <dbReference type="ChEBI" id="CHEBI:29105"/>
    </ligand>
</feature>
<dbReference type="GO" id="GO:0006950">
    <property type="term" value="P:response to stress"/>
    <property type="evidence" value="ECO:0007669"/>
    <property type="project" value="UniProtKB-ARBA"/>
</dbReference>
<protein>
    <recommendedName>
        <fullName evidence="4">Protein SprT-like</fullName>
    </recommendedName>
</protein>
<evidence type="ECO:0000256" key="3">
    <source>
        <dbReference type="ARBA" id="ARBA00022833"/>
    </source>
</evidence>
<comment type="similarity">
    <text evidence="4">Belongs to the SprT family.</text>
</comment>
<comment type="cofactor">
    <cofactor evidence="4">
        <name>Zn(2+)</name>
        <dbReference type="ChEBI" id="CHEBI:29105"/>
    </cofactor>
    <text evidence="4">Binds 1 zinc ion.</text>
</comment>
<dbReference type="Pfam" id="PF10263">
    <property type="entry name" value="SprT-like"/>
    <property type="match status" value="1"/>
</dbReference>
<dbReference type="Gene3D" id="3.30.2010.10">
    <property type="entry name" value="Metalloproteases ('zincins'), catalytic domain"/>
    <property type="match status" value="1"/>
</dbReference>
<evidence type="ECO:0000256" key="4">
    <source>
        <dbReference type="HAMAP-Rule" id="MF_00745"/>
    </source>
</evidence>
<evidence type="ECO:0000259" key="5">
    <source>
        <dbReference type="SMART" id="SM00731"/>
    </source>
</evidence>
<dbReference type="SMART" id="SM00731">
    <property type="entry name" value="SprT"/>
    <property type="match status" value="1"/>
</dbReference>
<dbReference type="NCBIfam" id="NF003339">
    <property type="entry name" value="PRK04351.1"/>
    <property type="match status" value="1"/>
</dbReference>